<dbReference type="InterPro" id="IPR036390">
    <property type="entry name" value="WH_DNA-bd_sf"/>
</dbReference>
<gene>
    <name evidence="6" type="ORF">ACFPOE_19470</name>
</gene>
<dbReference type="PROSITE" id="PS50931">
    <property type="entry name" value="HTH_LYSR"/>
    <property type="match status" value="1"/>
</dbReference>
<dbReference type="SUPFAM" id="SSF53850">
    <property type="entry name" value="Periplasmic binding protein-like II"/>
    <property type="match status" value="1"/>
</dbReference>
<dbReference type="InterPro" id="IPR005119">
    <property type="entry name" value="LysR_subst-bd"/>
</dbReference>
<dbReference type="Gene3D" id="3.40.190.290">
    <property type="match status" value="1"/>
</dbReference>
<evidence type="ECO:0000256" key="3">
    <source>
        <dbReference type="ARBA" id="ARBA00023125"/>
    </source>
</evidence>
<accession>A0ABW0NK29</accession>
<name>A0ABW0NK29_9BURK</name>
<evidence type="ECO:0000313" key="7">
    <source>
        <dbReference type="Proteomes" id="UP001596037"/>
    </source>
</evidence>
<dbReference type="PANTHER" id="PTHR30419:SF30">
    <property type="entry name" value="LYSR FAMILY TRANSCRIPTIONAL REGULATOR"/>
    <property type="match status" value="1"/>
</dbReference>
<sequence>MQVKPAAAKAGTPARSPGLADLRAFIRAAELRSFAAAAKALHLSLPAFSRRISNLELRLGVRLFDRTTRSMELTQLGSRFLREVTTVVDDLDRTLLGLRDAAQLEAGDVTIGCVLSAVHHFLPPVIDAYRELHPNVLVRIIEQGADGVFASVRHGEADFGINYIGMQESEVAFTPLLNDPYVLACRADHALGARRTVRWDELAAWDQVRVSQASRNRVFIDQALAELPALPRPVCEVRHVSTLIGLVEAGLGVAIVPQLAVPPRPAAVVGIPLEPPVTRTIGLIQRAGRTLSPAADAFAQLLVAASRSRSRKTRRR</sequence>
<dbReference type="Gene3D" id="1.10.10.10">
    <property type="entry name" value="Winged helix-like DNA-binding domain superfamily/Winged helix DNA-binding domain"/>
    <property type="match status" value="1"/>
</dbReference>
<dbReference type="Pfam" id="PF00126">
    <property type="entry name" value="HTH_1"/>
    <property type="match status" value="1"/>
</dbReference>
<proteinExistence type="inferred from homology"/>
<evidence type="ECO:0000313" key="6">
    <source>
        <dbReference type="EMBL" id="MFC5499732.1"/>
    </source>
</evidence>
<reference evidence="7" key="1">
    <citation type="journal article" date="2019" name="Int. J. Syst. Evol. Microbiol.">
        <title>The Global Catalogue of Microorganisms (GCM) 10K type strain sequencing project: providing services to taxonomists for standard genome sequencing and annotation.</title>
        <authorList>
            <consortium name="The Broad Institute Genomics Platform"/>
            <consortium name="The Broad Institute Genome Sequencing Center for Infectious Disease"/>
            <person name="Wu L."/>
            <person name="Ma J."/>
        </authorList>
    </citation>
    <scope>NUCLEOTIDE SEQUENCE [LARGE SCALE GENOMIC DNA]</scope>
    <source>
        <strain evidence="7">CCUG 57401</strain>
    </source>
</reference>
<dbReference type="Proteomes" id="UP001596037">
    <property type="component" value="Unassembled WGS sequence"/>
</dbReference>
<dbReference type="CDD" id="cd08440">
    <property type="entry name" value="PBP2_LTTR_like_4"/>
    <property type="match status" value="1"/>
</dbReference>
<protein>
    <submittedName>
        <fullName evidence="6">LysR family transcriptional regulator</fullName>
    </submittedName>
</protein>
<dbReference type="InterPro" id="IPR050950">
    <property type="entry name" value="HTH-type_LysR_regulators"/>
</dbReference>
<evidence type="ECO:0000256" key="1">
    <source>
        <dbReference type="ARBA" id="ARBA00009437"/>
    </source>
</evidence>
<keyword evidence="2" id="KW-0805">Transcription regulation</keyword>
<keyword evidence="3" id="KW-0238">DNA-binding</keyword>
<dbReference type="PANTHER" id="PTHR30419">
    <property type="entry name" value="HTH-TYPE TRANSCRIPTIONAL REGULATOR YBHD"/>
    <property type="match status" value="1"/>
</dbReference>
<keyword evidence="4" id="KW-0804">Transcription</keyword>
<keyword evidence="7" id="KW-1185">Reference proteome</keyword>
<dbReference type="InterPro" id="IPR000847">
    <property type="entry name" value="LysR_HTH_N"/>
</dbReference>
<dbReference type="RefSeq" id="WP_376851983.1">
    <property type="nucleotide sequence ID" value="NZ_JBHSMF010000010.1"/>
</dbReference>
<evidence type="ECO:0000259" key="5">
    <source>
        <dbReference type="PROSITE" id="PS50931"/>
    </source>
</evidence>
<organism evidence="6 7">
    <name type="scientific">Caenimonas terrae</name>
    <dbReference type="NCBI Taxonomy" id="696074"/>
    <lineage>
        <taxon>Bacteria</taxon>
        <taxon>Pseudomonadati</taxon>
        <taxon>Pseudomonadota</taxon>
        <taxon>Betaproteobacteria</taxon>
        <taxon>Burkholderiales</taxon>
        <taxon>Comamonadaceae</taxon>
        <taxon>Caenimonas</taxon>
    </lineage>
</organism>
<evidence type="ECO:0000256" key="4">
    <source>
        <dbReference type="ARBA" id="ARBA00023163"/>
    </source>
</evidence>
<dbReference type="EMBL" id="JBHSMF010000010">
    <property type="protein sequence ID" value="MFC5499732.1"/>
    <property type="molecule type" value="Genomic_DNA"/>
</dbReference>
<comment type="caution">
    <text evidence="6">The sequence shown here is derived from an EMBL/GenBank/DDBJ whole genome shotgun (WGS) entry which is preliminary data.</text>
</comment>
<dbReference type="InterPro" id="IPR036388">
    <property type="entry name" value="WH-like_DNA-bd_sf"/>
</dbReference>
<dbReference type="Pfam" id="PF03466">
    <property type="entry name" value="LysR_substrate"/>
    <property type="match status" value="1"/>
</dbReference>
<comment type="similarity">
    <text evidence="1">Belongs to the LysR transcriptional regulatory family.</text>
</comment>
<evidence type="ECO:0000256" key="2">
    <source>
        <dbReference type="ARBA" id="ARBA00023015"/>
    </source>
</evidence>
<dbReference type="SUPFAM" id="SSF46785">
    <property type="entry name" value="Winged helix' DNA-binding domain"/>
    <property type="match status" value="1"/>
</dbReference>
<dbReference type="PRINTS" id="PR00039">
    <property type="entry name" value="HTHLYSR"/>
</dbReference>
<feature type="domain" description="HTH lysR-type" evidence="5">
    <location>
        <begin position="17"/>
        <end position="74"/>
    </location>
</feature>